<dbReference type="InterPro" id="IPR038765">
    <property type="entry name" value="Papain-like_cys_pep_sf"/>
</dbReference>
<name>A0A087SH53_AUXPR</name>
<evidence type="ECO:0000256" key="1">
    <source>
        <dbReference type="ARBA" id="ARBA00000707"/>
    </source>
</evidence>
<dbReference type="InterPro" id="IPR036959">
    <property type="entry name" value="Peptidase_C12_UCH_sf"/>
</dbReference>
<evidence type="ECO:0000256" key="7">
    <source>
        <dbReference type="PROSITE-ProRule" id="PRU01393"/>
    </source>
</evidence>
<evidence type="ECO:0000256" key="8">
    <source>
        <dbReference type="RuleBase" id="RU361215"/>
    </source>
</evidence>
<evidence type="ECO:0000256" key="5">
    <source>
        <dbReference type="ARBA" id="ARBA00022801"/>
    </source>
</evidence>
<dbReference type="AlphaFoldDB" id="A0A087SH53"/>
<keyword evidence="3 7" id="KW-0645">Protease</keyword>
<feature type="domain" description="UCH catalytic" evidence="9">
    <location>
        <begin position="5"/>
        <end position="233"/>
    </location>
</feature>
<dbReference type="InterPro" id="IPR001578">
    <property type="entry name" value="Peptidase_C12_UCH"/>
</dbReference>
<dbReference type="EC" id="3.4.19.12" evidence="8"/>
<dbReference type="Proteomes" id="UP000028924">
    <property type="component" value="Unassembled WGS sequence"/>
</dbReference>
<dbReference type="RefSeq" id="XP_011397945.1">
    <property type="nucleotide sequence ID" value="XM_011399643.1"/>
</dbReference>
<feature type="site" description="Transition state stabilizer" evidence="7">
    <location>
        <position position="89"/>
    </location>
</feature>
<accession>A0A087SH53</accession>
<keyword evidence="5 7" id="KW-0378">Hydrolase</keyword>
<evidence type="ECO:0000256" key="3">
    <source>
        <dbReference type="ARBA" id="ARBA00022670"/>
    </source>
</evidence>
<dbReference type="SUPFAM" id="SSF54001">
    <property type="entry name" value="Cysteine proteinases"/>
    <property type="match status" value="1"/>
</dbReference>
<protein>
    <recommendedName>
        <fullName evidence="8">Ubiquitin carboxyl-terminal hydrolase</fullName>
        <ecNumber evidence="8">3.4.19.12</ecNumber>
    </recommendedName>
</protein>
<sequence length="235" mass="24774">MAKKHFVPLESNPEVLTSFAANLGADVSNFQFTDVWGLDPDLLAMVPRPVLAVILLFPMEAAPSSRGAAPEAGKRRDDFALQSLWYTKQTIGNACGTIAVLHALLNNTEDVALAPGSFLARFREATAAKTPAERAAYLEDPPDASVDITSSHAAAAQAGSTAAPEATADIDLHFVTFVEHGGRLYELDGRREGPVDHGASSRDGLLADTAAVVRRVYLSSSDSLSFNLIALAAAA</sequence>
<dbReference type="CDD" id="cd09616">
    <property type="entry name" value="Peptidase_C12_UCH_L1_L3"/>
    <property type="match status" value="1"/>
</dbReference>
<comment type="catalytic activity">
    <reaction evidence="1 7 8">
        <text>Thiol-dependent hydrolysis of ester, thioester, amide, peptide and isopeptide bonds formed by the C-terminal Gly of ubiquitin (a 76-residue protein attached to proteins as an intracellular targeting signal).</text>
        <dbReference type="EC" id="3.4.19.12"/>
    </reaction>
</comment>
<keyword evidence="4 7" id="KW-0833">Ubl conjugation pathway</keyword>
<dbReference type="PANTHER" id="PTHR10589">
    <property type="entry name" value="UBIQUITIN CARBOXYL-TERMINAL HYDROLASE"/>
    <property type="match status" value="1"/>
</dbReference>
<feature type="site" description="Important for enzyme activity" evidence="7">
    <location>
        <position position="188"/>
    </location>
</feature>
<dbReference type="Gene3D" id="3.40.532.10">
    <property type="entry name" value="Peptidase C12, ubiquitin carboxyl-terminal hydrolase"/>
    <property type="match status" value="1"/>
</dbReference>
<comment type="similarity">
    <text evidence="2 7 8">Belongs to the peptidase C12 family.</text>
</comment>
<evidence type="ECO:0000256" key="4">
    <source>
        <dbReference type="ARBA" id="ARBA00022786"/>
    </source>
</evidence>
<evidence type="ECO:0000313" key="11">
    <source>
        <dbReference type="Proteomes" id="UP000028924"/>
    </source>
</evidence>
<reference evidence="10 11" key="1">
    <citation type="journal article" date="2014" name="BMC Genomics">
        <title>Oil accumulation mechanisms of the oleaginous microalga Chlorella protothecoides revealed through its genome, transcriptomes, and proteomes.</title>
        <authorList>
            <person name="Gao C."/>
            <person name="Wang Y."/>
            <person name="Shen Y."/>
            <person name="Yan D."/>
            <person name="He X."/>
            <person name="Dai J."/>
            <person name="Wu Q."/>
        </authorList>
    </citation>
    <scope>NUCLEOTIDE SEQUENCE [LARGE SCALE GENOMIC DNA]</scope>
    <source>
        <strain evidence="10 11">0710</strain>
    </source>
</reference>
<organism evidence="10 11">
    <name type="scientific">Auxenochlorella protothecoides</name>
    <name type="common">Green microalga</name>
    <name type="synonym">Chlorella protothecoides</name>
    <dbReference type="NCBI Taxonomy" id="3075"/>
    <lineage>
        <taxon>Eukaryota</taxon>
        <taxon>Viridiplantae</taxon>
        <taxon>Chlorophyta</taxon>
        <taxon>core chlorophytes</taxon>
        <taxon>Trebouxiophyceae</taxon>
        <taxon>Chlorellales</taxon>
        <taxon>Chlorellaceae</taxon>
        <taxon>Auxenochlorella</taxon>
    </lineage>
</organism>
<evidence type="ECO:0000313" key="10">
    <source>
        <dbReference type="EMBL" id="KFM25057.1"/>
    </source>
</evidence>
<evidence type="ECO:0000259" key="9">
    <source>
        <dbReference type="PROSITE" id="PS52048"/>
    </source>
</evidence>
<dbReference type="PRINTS" id="PR00707">
    <property type="entry name" value="UBCTHYDRLASE"/>
</dbReference>
<dbReference type="PANTHER" id="PTHR10589:SF17">
    <property type="entry name" value="UBIQUITIN CARBOXYL-TERMINAL HYDROLASE"/>
    <property type="match status" value="1"/>
</dbReference>
<dbReference type="GO" id="GO:0006511">
    <property type="term" value="P:ubiquitin-dependent protein catabolic process"/>
    <property type="evidence" value="ECO:0007669"/>
    <property type="project" value="UniProtKB-UniRule"/>
</dbReference>
<dbReference type="FunFam" id="3.40.532.10:FF:000006">
    <property type="entry name" value="Ubiquitin carboxyl-terminal hydrolase"/>
    <property type="match status" value="1"/>
</dbReference>
<dbReference type="Pfam" id="PF01088">
    <property type="entry name" value="Peptidase_C12"/>
    <property type="match status" value="1"/>
</dbReference>
<keyword evidence="11" id="KW-1185">Reference proteome</keyword>
<dbReference type="GO" id="GO:0004843">
    <property type="term" value="F:cysteine-type deubiquitinase activity"/>
    <property type="evidence" value="ECO:0007669"/>
    <property type="project" value="UniProtKB-UniRule"/>
</dbReference>
<feature type="active site" description="Proton donor" evidence="7">
    <location>
        <position position="173"/>
    </location>
</feature>
<keyword evidence="6 7" id="KW-0788">Thiol protease</keyword>
<proteinExistence type="inferred from homology"/>
<dbReference type="GeneID" id="23613327"/>
<dbReference type="PROSITE" id="PS52048">
    <property type="entry name" value="UCH_DOMAIN"/>
    <property type="match status" value="1"/>
</dbReference>
<dbReference type="EMBL" id="KL662111">
    <property type="protein sequence ID" value="KFM25057.1"/>
    <property type="molecule type" value="Genomic_DNA"/>
</dbReference>
<evidence type="ECO:0000256" key="2">
    <source>
        <dbReference type="ARBA" id="ARBA00009326"/>
    </source>
</evidence>
<dbReference type="GO" id="GO:0005737">
    <property type="term" value="C:cytoplasm"/>
    <property type="evidence" value="ECO:0007669"/>
    <property type="project" value="TreeGrafter"/>
</dbReference>
<gene>
    <name evidence="10" type="ORF">F751_1936</name>
</gene>
<dbReference type="KEGG" id="apro:F751_1936"/>
<evidence type="ECO:0000256" key="6">
    <source>
        <dbReference type="ARBA" id="ARBA00022807"/>
    </source>
</evidence>
<feature type="active site" description="Nucleophile" evidence="7">
    <location>
        <position position="95"/>
    </location>
</feature>
<dbReference type="GO" id="GO:0016579">
    <property type="term" value="P:protein deubiquitination"/>
    <property type="evidence" value="ECO:0007669"/>
    <property type="project" value="TreeGrafter"/>
</dbReference>
<dbReference type="eggNOG" id="KOG1415">
    <property type="taxonomic scope" value="Eukaryota"/>
</dbReference>
<dbReference type="STRING" id="3075.A0A087SH53"/>
<dbReference type="OrthoDB" id="427186at2759"/>